<organism evidence="2 3">
    <name type="scientific">Modestobacter marinus</name>
    <dbReference type="NCBI Taxonomy" id="477641"/>
    <lineage>
        <taxon>Bacteria</taxon>
        <taxon>Bacillati</taxon>
        <taxon>Actinomycetota</taxon>
        <taxon>Actinomycetes</taxon>
        <taxon>Geodermatophilales</taxon>
        <taxon>Geodermatophilaceae</taxon>
        <taxon>Modestobacter</taxon>
    </lineage>
</organism>
<reference evidence="1" key="4">
    <citation type="submission" date="2024-05" db="EMBL/GenBank/DDBJ databases">
        <authorList>
            <person name="Sun Q."/>
            <person name="Zhou Y."/>
        </authorList>
    </citation>
    <scope>NUCLEOTIDE SEQUENCE</scope>
    <source>
        <strain evidence="1">CGMCC 4.5581</strain>
    </source>
</reference>
<dbReference type="EMBL" id="BMMI01000009">
    <property type="protein sequence ID" value="GGL81212.1"/>
    <property type="molecule type" value="Genomic_DNA"/>
</dbReference>
<dbReference type="RefSeq" id="WP_166757405.1">
    <property type="nucleotide sequence ID" value="NZ_BAABJU010000011.1"/>
</dbReference>
<protein>
    <submittedName>
        <fullName evidence="2">Putative membrane protein</fullName>
    </submittedName>
</protein>
<evidence type="ECO:0000313" key="2">
    <source>
        <dbReference type="EMBL" id="NIH69837.1"/>
    </source>
</evidence>
<accession>A0A846LR09</accession>
<reference evidence="2 3" key="3">
    <citation type="submission" date="2020-02" db="EMBL/GenBank/DDBJ databases">
        <title>Sequencing the genomes of 1000 actinobacteria strains.</title>
        <authorList>
            <person name="Klenk H.-P."/>
        </authorList>
    </citation>
    <scope>NUCLEOTIDE SEQUENCE [LARGE SCALE GENOMIC DNA]</scope>
    <source>
        <strain evidence="2 3">DSM 45201</strain>
    </source>
</reference>
<dbReference type="Pfam" id="PF19850">
    <property type="entry name" value="DUF6325"/>
    <property type="match status" value="1"/>
</dbReference>
<evidence type="ECO:0000313" key="3">
    <source>
        <dbReference type="Proteomes" id="UP000552836"/>
    </source>
</evidence>
<dbReference type="EMBL" id="JAAMPA010000003">
    <property type="protein sequence ID" value="NIH69837.1"/>
    <property type="molecule type" value="Genomic_DNA"/>
</dbReference>
<dbReference type="InterPro" id="IPR046288">
    <property type="entry name" value="DUF6325"/>
</dbReference>
<gene>
    <name evidence="2" type="ORF">FB380_004335</name>
    <name evidence="1" type="ORF">GCM10011589_41870</name>
</gene>
<dbReference type="AlphaFoldDB" id="A0A846LR09"/>
<reference evidence="1" key="1">
    <citation type="journal article" date="2014" name="Int. J. Syst. Evol. Microbiol.">
        <title>Complete genome of a new Firmicutes species belonging to the dominant human colonic microbiota ('Ruminococcus bicirculans') reveals two chromosomes and a selective capacity to utilize plant glucans.</title>
        <authorList>
            <consortium name="NISC Comparative Sequencing Program"/>
            <person name="Wegmann U."/>
            <person name="Louis P."/>
            <person name="Goesmann A."/>
            <person name="Henrissat B."/>
            <person name="Duncan S.H."/>
            <person name="Flint H.J."/>
        </authorList>
    </citation>
    <scope>NUCLEOTIDE SEQUENCE</scope>
    <source>
        <strain evidence="1">CGMCC 4.5581</strain>
    </source>
</reference>
<name>A0A846LR09_9ACTN</name>
<reference evidence="4" key="2">
    <citation type="journal article" date="2019" name="Int. J. Syst. Evol. Microbiol.">
        <title>The Global Catalogue of Microorganisms (GCM) 10K type strain sequencing project: providing services to taxonomists for standard genome sequencing and annotation.</title>
        <authorList>
            <consortium name="The Broad Institute Genomics Platform"/>
            <consortium name="The Broad Institute Genome Sequencing Center for Infectious Disease"/>
            <person name="Wu L."/>
            <person name="Ma J."/>
        </authorList>
    </citation>
    <scope>NUCLEOTIDE SEQUENCE [LARGE SCALE GENOMIC DNA]</scope>
    <source>
        <strain evidence="4">CGMCC 4.5581</strain>
    </source>
</reference>
<evidence type="ECO:0000313" key="4">
    <source>
        <dbReference type="Proteomes" id="UP000648663"/>
    </source>
</evidence>
<keyword evidence="4" id="KW-1185">Reference proteome</keyword>
<sequence>MSAPSTTMGPVEWIAIAFPGPRLADALAPALAELVRSGTVRLLDALVVHTSVDGAVTVSELEDEDGPAFEAVDGEVLELINDDDMAAVAAGLEPDTTTLVLVWEDRWAATFGEQVAGMHGVLLAHDRLPHADVERALGAALTDEVPA</sequence>
<dbReference type="Proteomes" id="UP000552836">
    <property type="component" value="Unassembled WGS sequence"/>
</dbReference>
<proteinExistence type="predicted"/>
<evidence type="ECO:0000313" key="1">
    <source>
        <dbReference type="EMBL" id="GGL81212.1"/>
    </source>
</evidence>
<dbReference type="Proteomes" id="UP000648663">
    <property type="component" value="Unassembled WGS sequence"/>
</dbReference>
<comment type="caution">
    <text evidence="2">The sequence shown here is derived from an EMBL/GenBank/DDBJ whole genome shotgun (WGS) entry which is preliminary data.</text>
</comment>